<dbReference type="Gene3D" id="3.40.109.10">
    <property type="entry name" value="NADH Oxidase"/>
    <property type="match status" value="1"/>
</dbReference>
<dbReference type="GO" id="GO:0016491">
    <property type="term" value="F:oxidoreductase activity"/>
    <property type="evidence" value="ECO:0007669"/>
    <property type="project" value="UniProtKB-KW"/>
</dbReference>
<evidence type="ECO:0000313" key="6">
    <source>
        <dbReference type="Proteomes" id="UP000279446"/>
    </source>
</evidence>
<dbReference type="InterPro" id="IPR000415">
    <property type="entry name" value="Nitroreductase-like"/>
</dbReference>
<dbReference type="PANTHER" id="PTHR43035:SF1">
    <property type="entry name" value="FATTY ACID REPRESSION MUTANT PROTEIN 2-RELATED"/>
    <property type="match status" value="1"/>
</dbReference>
<dbReference type="FunFam" id="3.40.109.10:FF:000001">
    <property type="entry name" value="Nitroreductase family"/>
    <property type="match status" value="1"/>
</dbReference>
<evidence type="ECO:0000256" key="1">
    <source>
        <dbReference type="ARBA" id="ARBA00004496"/>
    </source>
</evidence>
<gene>
    <name evidence="5" type="ORF">EJP82_07190</name>
</gene>
<comment type="subcellular location">
    <subcellularLocation>
        <location evidence="1">Cytoplasm</location>
    </subcellularLocation>
</comment>
<dbReference type="Proteomes" id="UP000279446">
    <property type="component" value="Unassembled WGS sequence"/>
</dbReference>
<dbReference type="AlphaFoldDB" id="A0A433YC78"/>
<dbReference type="InterPro" id="IPR029479">
    <property type="entry name" value="Nitroreductase"/>
</dbReference>
<evidence type="ECO:0000256" key="3">
    <source>
        <dbReference type="ARBA" id="ARBA00023002"/>
    </source>
</evidence>
<dbReference type="EMBL" id="RZNY01000004">
    <property type="protein sequence ID" value="RUT47482.1"/>
    <property type="molecule type" value="Genomic_DNA"/>
</dbReference>
<feature type="domain" description="Nitroreductase" evidence="4">
    <location>
        <begin position="9"/>
        <end position="178"/>
    </location>
</feature>
<accession>A0A433YC78</accession>
<dbReference type="PANTHER" id="PTHR43035">
    <property type="entry name" value="FATTY ACID REPRESSION MUTANT PROTEIN 2-RELATED"/>
    <property type="match status" value="1"/>
</dbReference>
<dbReference type="InterPro" id="IPR033877">
    <property type="entry name" value="Frm2/Hbn1"/>
</dbReference>
<sequence length="199" mass="22390">MMSQFLNAIKERRSIYGISKESVISDQRIEEIIGEAVLHTPSSFNSQSARVVVLFNEQHDKLWNITKETLRKIVPAENFSSTEEKLASFQNGRGTVLFFEDQAVVEGLQEQFALYSDNFPIWSLESSGMLQLVVWTALAAEGVGASLQHYNPLIDEQVAAEWNIPSTWKLLAQMPFGKIVAGPGEKQFAPLDNRLKVFK</sequence>
<comment type="caution">
    <text evidence="5">The sequence shown here is derived from an EMBL/GenBank/DDBJ whole genome shotgun (WGS) entry which is preliminary data.</text>
</comment>
<dbReference type="SUPFAM" id="SSF55469">
    <property type="entry name" value="FMN-dependent nitroreductase-like"/>
    <property type="match status" value="1"/>
</dbReference>
<dbReference type="GO" id="GO:0034599">
    <property type="term" value="P:cellular response to oxidative stress"/>
    <property type="evidence" value="ECO:0007669"/>
    <property type="project" value="InterPro"/>
</dbReference>
<reference evidence="5 6" key="1">
    <citation type="submission" date="2018-12" db="EMBL/GenBank/DDBJ databases">
        <authorList>
            <person name="Sun L."/>
            <person name="Chen Z."/>
        </authorList>
    </citation>
    <scope>NUCLEOTIDE SEQUENCE [LARGE SCALE GENOMIC DNA]</scope>
    <source>
        <strain evidence="5 6">DSM 15890</strain>
    </source>
</reference>
<evidence type="ECO:0000259" key="4">
    <source>
        <dbReference type="Pfam" id="PF00881"/>
    </source>
</evidence>
<keyword evidence="2" id="KW-0963">Cytoplasm</keyword>
<proteinExistence type="predicted"/>
<evidence type="ECO:0000256" key="2">
    <source>
        <dbReference type="ARBA" id="ARBA00022490"/>
    </source>
</evidence>
<name>A0A433YC78_9BACL</name>
<dbReference type="GO" id="GO:0005737">
    <property type="term" value="C:cytoplasm"/>
    <property type="evidence" value="ECO:0007669"/>
    <property type="project" value="UniProtKB-SubCell"/>
</dbReference>
<evidence type="ECO:0000313" key="5">
    <source>
        <dbReference type="EMBL" id="RUT47482.1"/>
    </source>
</evidence>
<organism evidence="5 6">
    <name type="scientific">Paenibacillus anaericanus</name>
    <dbReference type="NCBI Taxonomy" id="170367"/>
    <lineage>
        <taxon>Bacteria</taxon>
        <taxon>Bacillati</taxon>
        <taxon>Bacillota</taxon>
        <taxon>Bacilli</taxon>
        <taxon>Bacillales</taxon>
        <taxon>Paenibacillaceae</taxon>
        <taxon>Paenibacillus</taxon>
    </lineage>
</organism>
<protein>
    <submittedName>
        <fullName evidence="5">Nitroreductase family protein</fullName>
    </submittedName>
</protein>
<dbReference type="CDD" id="cd02140">
    <property type="entry name" value="Frm2-like"/>
    <property type="match status" value="1"/>
</dbReference>
<dbReference type="Pfam" id="PF00881">
    <property type="entry name" value="Nitroreductase"/>
    <property type="match status" value="1"/>
</dbReference>
<keyword evidence="3" id="KW-0560">Oxidoreductase</keyword>
<keyword evidence="6" id="KW-1185">Reference proteome</keyword>
<dbReference type="OrthoDB" id="9810617at2"/>